<reference evidence="2 3" key="1">
    <citation type="submission" date="2016-03" db="EMBL/GenBank/DDBJ databases">
        <title>Niastella vici sp. nov., isolated from farmland soil.</title>
        <authorList>
            <person name="Chen L."/>
            <person name="Wang D."/>
            <person name="Yang S."/>
            <person name="Wang G."/>
        </authorList>
    </citation>
    <scope>NUCLEOTIDE SEQUENCE [LARGE SCALE GENOMIC DNA]</scope>
    <source>
        <strain evidence="2 3">DJ57</strain>
    </source>
</reference>
<protein>
    <recommendedName>
        <fullName evidence="1">HTH cro/C1-type domain-containing protein</fullName>
    </recommendedName>
</protein>
<name>A0A1V9FPS1_9BACT</name>
<accession>A0A1V9FPS1</accession>
<dbReference type="RefSeq" id="WP_081153317.1">
    <property type="nucleotide sequence ID" value="NZ_LVYD01000064.1"/>
</dbReference>
<dbReference type="InterPro" id="IPR001387">
    <property type="entry name" value="Cro/C1-type_HTH"/>
</dbReference>
<organism evidence="2 3">
    <name type="scientific">Niastella vici</name>
    <dbReference type="NCBI Taxonomy" id="1703345"/>
    <lineage>
        <taxon>Bacteria</taxon>
        <taxon>Pseudomonadati</taxon>
        <taxon>Bacteroidota</taxon>
        <taxon>Chitinophagia</taxon>
        <taxon>Chitinophagales</taxon>
        <taxon>Chitinophagaceae</taxon>
        <taxon>Niastella</taxon>
    </lineage>
</organism>
<keyword evidence="3" id="KW-1185">Reference proteome</keyword>
<dbReference type="CDD" id="cd00093">
    <property type="entry name" value="HTH_XRE"/>
    <property type="match status" value="1"/>
</dbReference>
<evidence type="ECO:0000259" key="1">
    <source>
        <dbReference type="PROSITE" id="PS50943"/>
    </source>
</evidence>
<dbReference type="EMBL" id="LVYD01000064">
    <property type="protein sequence ID" value="OQP60363.1"/>
    <property type="molecule type" value="Genomic_DNA"/>
</dbReference>
<dbReference type="SUPFAM" id="SSF47413">
    <property type="entry name" value="lambda repressor-like DNA-binding domains"/>
    <property type="match status" value="1"/>
</dbReference>
<dbReference type="OrthoDB" id="674040at2"/>
<dbReference type="PROSITE" id="PS50943">
    <property type="entry name" value="HTH_CROC1"/>
    <property type="match status" value="1"/>
</dbReference>
<sequence>MKNVLMQVCRATHRYNERQIAAKLGMTPEEYIDLETGTTVMTPRQAEQLSDVYNIEREYFLESSQQLDLLLARANVILHHQAEIERLKKFVVVTKTLLHDSNAGNEITVNENAGYGQETAHQ</sequence>
<dbReference type="GO" id="GO:0003677">
    <property type="term" value="F:DNA binding"/>
    <property type="evidence" value="ECO:0007669"/>
    <property type="project" value="InterPro"/>
</dbReference>
<proteinExistence type="predicted"/>
<dbReference type="Gene3D" id="1.10.260.40">
    <property type="entry name" value="lambda repressor-like DNA-binding domains"/>
    <property type="match status" value="1"/>
</dbReference>
<feature type="domain" description="HTH cro/C1-type" evidence="1">
    <location>
        <begin position="18"/>
        <end position="60"/>
    </location>
</feature>
<evidence type="ECO:0000313" key="2">
    <source>
        <dbReference type="EMBL" id="OQP60363.1"/>
    </source>
</evidence>
<dbReference type="STRING" id="1703345.A3860_33835"/>
<comment type="caution">
    <text evidence="2">The sequence shown here is derived from an EMBL/GenBank/DDBJ whole genome shotgun (WGS) entry which is preliminary data.</text>
</comment>
<gene>
    <name evidence="2" type="ORF">A3860_33835</name>
</gene>
<dbReference type="Proteomes" id="UP000192796">
    <property type="component" value="Unassembled WGS sequence"/>
</dbReference>
<evidence type="ECO:0000313" key="3">
    <source>
        <dbReference type="Proteomes" id="UP000192796"/>
    </source>
</evidence>
<dbReference type="AlphaFoldDB" id="A0A1V9FPS1"/>
<dbReference type="InterPro" id="IPR010982">
    <property type="entry name" value="Lambda_DNA-bd_dom_sf"/>
</dbReference>